<comment type="similarity">
    <text evidence="2">Belongs to the 'phage' integrase family. XerD subfamily.</text>
</comment>
<dbReference type="InterPro" id="IPR023009">
    <property type="entry name" value="Tyrosine_recombinase_XerC/XerD"/>
</dbReference>
<dbReference type="EMBL" id="BAAAMN010000012">
    <property type="protein sequence ID" value="GAA2029767.1"/>
    <property type="molecule type" value="Genomic_DNA"/>
</dbReference>
<evidence type="ECO:0000256" key="3">
    <source>
        <dbReference type="ARBA" id="ARBA00022490"/>
    </source>
</evidence>
<dbReference type="Pfam" id="PF02899">
    <property type="entry name" value="Phage_int_SAM_1"/>
    <property type="match status" value="1"/>
</dbReference>
<dbReference type="CDD" id="cd00798">
    <property type="entry name" value="INT_XerDC_C"/>
    <property type="match status" value="1"/>
</dbReference>
<proteinExistence type="inferred from homology"/>
<feature type="domain" description="Tyr recombinase" evidence="11">
    <location>
        <begin position="122"/>
        <end position="311"/>
    </location>
</feature>
<feature type="active site" evidence="10">
    <location>
        <position position="162"/>
    </location>
</feature>
<evidence type="ECO:0000256" key="2">
    <source>
        <dbReference type="ARBA" id="ARBA00010450"/>
    </source>
</evidence>
<evidence type="ECO:0000259" key="11">
    <source>
        <dbReference type="PROSITE" id="PS51898"/>
    </source>
</evidence>
<feature type="active site" description="O-(3'-phospho-DNA)-tyrosine intermediate" evidence="10">
    <location>
        <position position="298"/>
    </location>
</feature>
<keyword evidence="8 10" id="KW-0233">DNA recombination</keyword>
<evidence type="ECO:0000256" key="5">
    <source>
        <dbReference type="ARBA" id="ARBA00022829"/>
    </source>
</evidence>
<dbReference type="PROSITE" id="PS51898">
    <property type="entry name" value="TYR_RECOMBINASE"/>
    <property type="match status" value="1"/>
</dbReference>
<comment type="similarity">
    <text evidence="10">Belongs to the 'phage' integrase family. XerC subfamily.</text>
</comment>
<evidence type="ECO:0000256" key="10">
    <source>
        <dbReference type="HAMAP-Rule" id="MF_01808"/>
    </source>
</evidence>
<comment type="function">
    <text evidence="10">Site-specific tyrosine recombinase, which acts by catalyzing the cutting and rejoining of the recombining DNA molecules. The XerC-XerD complex is essential to convert dimers of the bacterial chromosome into monomers to permit their segregation at cell division. It also contributes to the segregational stability of plasmids.</text>
</comment>
<keyword evidence="4 10" id="KW-0132">Cell division</keyword>
<evidence type="ECO:0000256" key="4">
    <source>
        <dbReference type="ARBA" id="ARBA00022618"/>
    </source>
</evidence>
<feature type="domain" description="Core-binding (CB)" evidence="12">
    <location>
        <begin position="10"/>
        <end position="101"/>
    </location>
</feature>
<keyword evidence="9 10" id="KW-0131">Cell cycle</keyword>
<dbReference type="Gene3D" id="1.10.150.130">
    <property type="match status" value="1"/>
</dbReference>
<dbReference type="NCBIfam" id="TIGR02225">
    <property type="entry name" value="recomb_XerD"/>
    <property type="match status" value="1"/>
</dbReference>
<evidence type="ECO:0000256" key="8">
    <source>
        <dbReference type="ARBA" id="ARBA00023172"/>
    </source>
</evidence>
<evidence type="ECO:0000256" key="1">
    <source>
        <dbReference type="ARBA" id="ARBA00004496"/>
    </source>
</evidence>
<keyword evidence="6 10" id="KW-0229">DNA integration</keyword>
<comment type="subunit">
    <text evidence="10">Forms a cyclic heterotetrameric complex composed of two molecules of XerC and two molecules of XerD.</text>
</comment>
<dbReference type="InterPro" id="IPR011010">
    <property type="entry name" value="DNA_brk_join_enz"/>
</dbReference>
<dbReference type="InterPro" id="IPR011932">
    <property type="entry name" value="Recomb_XerD"/>
</dbReference>
<name>A0ABP5FM29_9MICC</name>
<comment type="caution">
    <text evidence="13">The sequence shown here is derived from an EMBL/GenBank/DDBJ whole genome shotgun (WGS) entry which is preliminary data.</text>
</comment>
<reference evidence="14" key="1">
    <citation type="journal article" date="2019" name="Int. J. Syst. Evol. Microbiol.">
        <title>The Global Catalogue of Microorganisms (GCM) 10K type strain sequencing project: providing services to taxonomists for standard genome sequencing and annotation.</title>
        <authorList>
            <consortium name="The Broad Institute Genomics Platform"/>
            <consortium name="The Broad Institute Genome Sequencing Center for Infectious Disease"/>
            <person name="Wu L."/>
            <person name="Ma J."/>
        </authorList>
    </citation>
    <scope>NUCLEOTIDE SEQUENCE [LARGE SCALE GENOMIC DNA]</scope>
    <source>
        <strain evidence="14">JCM 13595</strain>
    </source>
</reference>
<organism evidence="13 14">
    <name type="scientific">Yaniella flava</name>
    <dbReference type="NCBI Taxonomy" id="287930"/>
    <lineage>
        <taxon>Bacteria</taxon>
        <taxon>Bacillati</taxon>
        <taxon>Actinomycetota</taxon>
        <taxon>Actinomycetes</taxon>
        <taxon>Micrococcales</taxon>
        <taxon>Micrococcaceae</taxon>
        <taxon>Yaniella</taxon>
    </lineage>
</organism>
<feature type="active site" evidence="10">
    <location>
        <position position="263"/>
    </location>
</feature>
<feature type="active site" evidence="10">
    <location>
        <position position="266"/>
    </location>
</feature>
<evidence type="ECO:0000256" key="9">
    <source>
        <dbReference type="ARBA" id="ARBA00023306"/>
    </source>
</evidence>
<feature type="active site" evidence="10">
    <location>
        <position position="289"/>
    </location>
</feature>
<dbReference type="InterPro" id="IPR004107">
    <property type="entry name" value="Integrase_SAM-like_N"/>
</dbReference>
<feature type="active site" evidence="10">
    <location>
        <position position="191"/>
    </location>
</feature>
<dbReference type="PROSITE" id="PS51900">
    <property type="entry name" value="CB"/>
    <property type="match status" value="1"/>
</dbReference>
<dbReference type="Gene3D" id="1.10.443.10">
    <property type="entry name" value="Intergrase catalytic core"/>
    <property type="match status" value="1"/>
</dbReference>
<evidence type="ECO:0000256" key="7">
    <source>
        <dbReference type="ARBA" id="ARBA00023125"/>
    </source>
</evidence>
<dbReference type="RefSeq" id="WP_343956208.1">
    <property type="nucleotide sequence ID" value="NZ_BAAAMN010000012.1"/>
</dbReference>
<evidence type="ECO:0000313" key="14">
    <source>
        <dbReference type="Proteomes" id="UP001501461"/>
    </source>
</evidence>
<dbReference type="InterPro" id="IPR002104">
    <property type="entry name" value="Integrase_catalytic"/>
</dbReference>
<comment type="subcellular location">
    <subcellularLocation>
        <location evidence="1 10">Cytoplasm</location>
    </subcellularLocation>
</comment>
<dbReference type="Proteomes" id="UP001501461">
    <property type="component" value="Unassembled WGS sequence"/>
</dbReference>
<dbReference type="SUPFAM" id="SSF56349">
    <property type="entry name" value="DNA breaking-rejoining enzymes"/>
    <property type="match status" value="1"/>
</dbReference>
<keyword evidence="5 10" id="KW-0159">Chromosome partition</keyword>
<dbReference type="NCBIfam" id="NF001399">
    <property type="entry name" value="PRK00283.1"/>
    <property type="match status" value="1"/>
</dbReference>
<evidence type="ECO:0000313" key="13">
    <source>
        <dbReference type="EMBL" id="GAA2029767.1"/>
    </source>
</evidence>
<dbReference type="InterPro" id="IPR010998">
    <property type="entry name" value="Integrase_recombinase_N"/>
</dbReference>
<dbReference type="InterPro" id="IPR044068">
    <property type="entry name" value="CB"/>
</dbReference>
<evidence type="ECO:0000256" key="6">
    <source>
        <dbReference type="ARBA" id="ARBA00022908"/>
    </source>
</evidence>
<dbReference type="HAMAP" id="MF_01808">
    <property type="entry name" value="Recomb_XerC_XerD"/>
    <property type="match status" value="1"/>
</dbReference>
<gene>
    <name evidence="13" type="primary">xerD</name>
    <name evidence="10" type="synonym">xerC</name>
    <name evidence="13" type="ORF">GCM10009720_07030</name>
</gene>
<keyword evidence="3 10" id="KW-0963">Cytoplasm</keyword>
<dbReference type="PANTHER" id="PTHR30349:SF81">
    <property type="entry name" value="TYROSINE RECOMBINASE XERC"/>
    <property type="match status" value="1"/>
</dbReference>
<accession>A0ABP5FM29</accession>
<keyword evidence="14" id="KW-1185">Reference proteome</keyword>
<evidence type="ECO:0000259" key="12">
    <source>
        <dbReference type="PROSITE" id="PS51900"/>
    </source>
</evidence>
<sequence>MSSHDLRIPEQLSVQVQAYLNHLMIERGLSDNTMDAYRRDLKRYLLYLTQENVTGVETISVHHVSGFLQALSSGSHHMGQLAVSSVNRVLVAARGWHRFMFLENITPTNPAADIAPPKTGQHLPDGLTIDQVERLLDTPSPETASGLRDRALMELLYAAGARITEAIALDVDDLITIDEIDETIVVRLFGKGSKERIVPLGSYAVDAINAYLIRGRPQLAAGGKGSAALFLNRFGGRITRQTGWNVIKQAARDAEITDDISPHTLRHSFATHLLQGGADVRVVQELLGHASVTTTQIYTHVTADTLREVFAYAHPRAAR</sequence>
<keyword evidence="7 10" id="KW-0238">DNA-binding</keyword>
<dbReference type="InterPro" id="IPR013762">
    <property type="entry name" value="Integrase-like_cat_sf"/>
</dbReference>
<dbReference type="InterPro" id="IPR050090">
    <property type="entry name" value="Tyrosine_recombinase_XerCD"/>
</dbReference>
<dbReference type="Pfam" id="PF00589">
    <property type="entry name" value="Phage_integrase"/>
    <property type="match status" value="1"/>
</dbReference>
<protein>
    <recommendedName>
        <fullName evidence="10">Tyrosine recombinase XerC</fullName>
    </recommendedName>
</protein>
<dbReference type="PANTHER" id="PTHR30349">
    <property type="entry name" value="PHAGE INTEGRASE-RELATED"/>
    <property type="match status" value="1"/>
</dbReference>